<evidence type="ECO:0000256" key="5">
    <source>
        <dbReference type="ARBA" id="ARBA00022801"/>
    </source>
</evidence>
<dbReference type="Proteomes" id="UP000271241">
    <property type="component" value="Unassembled WGS sequence"/>
</dbReference>
<dbReference type="PANTHER" id="PTHR13046:SF0">
    <property type="entry name" value="CAAX PRENYL PROTEASE 2"/>
    <property type="match status" value="1"/>
</dbReference>
<feature type="domain" description="CAAX prenyl protease 2/Lysostaphin resistance protein A-like" evidence="12">
    <location>
        <begin position="150"/>
        <end position="257"/>
    </location>
</feature>
<gene>
    <name evidence="13" type="ORF">THASP1DRAFT_29322</name>
</gene>
<name>A0A4P9XS03_9FUNG</name>
<comment type="catalytic activity">
    <reaction evidence="9">
        <text>Hydrolyzes the peptide bond -P2-(S-farnesyl or geranylgeranyl)C-P1'-P2'-P3'-COOH where P1' and P2' are amino acids with aliphatic sidechains and P3' is any C-terminal residue.</text>
        <dbReference type="EC" id="3.4.26.1"/>
    </reaction>
</comment>
<reference evidence="14" key="1">
    <citation type="journal article" date="2018" name="Nat. Microbiol.">
        <title>Leveraging single-cell genomics to expand the fungal tree of life.</title>
        <authorList>
            <person name="Ahrendt S.R."/>
            <person name="Quandt C.A."/>
            <person name="Ciobanu D."/>
            <person name="Clum A."/>
            <person name="Salamov A."/>
            <person name="Andreopoulos B."/>
            <person name="Cheng J.F."/>
            <person name="Woyke T."/>
            <person name="Pelin A."/>
            <person name="Henrissat B."/>
            <person name="Reynolds N.K."/>
            <person name="Benny G.L."/>
            <person name="Smith M.E."/>
            <person name="James T.Y."/>
            <person name="Grigoriev I.V."/>
        </authorList>
    </citation>
    <scope>NUCLEOTIDE SEQUENCE [LARGE SCALE GENOMIC DNA]</scope>
    <source>
        <strain evidence="14">RSA 1356</strain>
    </source>
</reference>
<dbReference type="Pfam" id="PF02517">
    <property type="entry name" value="Rce1-like"/>
    <property type="match status" value="1"/>
</dbReference>
<feature type="transmembrane region" description="Helical" evidence="11">
    <location>
        <begin position="215"/>
        <end position="238"/>
    </location>
</feature>
<dbReference type="EC" id="3.4.26.1" evidence="10"/>
<evidence type="ECO:0000256" key="9">
    <source>
        <dbReference type="ARBA" id="ARBA00047280"/>
    </source>
</evidence>
<evidence type="ECO:0000259" key="12">
    <source>
        <dbReference type="Pfam" id="PF02517"/>
    </source>
</evidence>
<feature type="transmembrane region" description="Helical" evidence="11">
    <location>
        <begin position="6"/>
        <end position="32"/>
    </location>
</feature>
<dbReference type="GO" id="GO:0071586">
    <property type="term" value="P:CAAX-box protein processing"/>
    <property type="evidence" value="ECO:0007669"/>
    <property type="project" value="InterPro"/>
</dbReference>
<keyword evidence="4 11" id="KW-0812">Transmembrane</keyword>
<dbReference type="OrthoDB" id="271604at2759"/>
<comment type="subcellular location">
    <subcellularLocation>
        <location evidence="1">Endoplasmic reticulum membrane</location>
        <topology evidence="1">Multi-pass membrane protein</topology>
    </subcellularLocation>
</comment>
<keyword evidence="6" id="KW-0256">Endoplasmic reticulum</keyword>
<dbReference type="GO" id="GO:0004222">
    <property type="term" value="F:metalloendopeptidase activity"/>
    <property type="evidence" value="ECO:0007669"/>
    <property type="project" value="InterPro"/>
</dbReference>
<evidence type="ECO:0000313" key="14">
    <source>
        <dbReference type="Proteomes" id="UP000271241"/>
    </source>
</evidence>
<protein>
    <recommendedName>
        <fullName evidence="10">intramembrane prenyl-peptidase Rce1</fullName>
        <ecNumber evidence="10">3.4.26.1</ecNumber>
    </recommendedName>
</protein>
<accession>A0A4P9XS03</accession>
<dbReference type="GO" id="GO:0005789">
    <property type="term" value="C:endoplasmic reticulum membrane"/>
    <property type="evidence" value="ECO:0007669"/>
    <property type="project" value="UniProtKB-SubCell"/>
</dbReference>
<dbReference type="EMBL" id="KZ992561">
    <property type="protein sequence ID" value="RKP08885.1"/>
    <property type="molecule type" value="Genomic_DNA"/>
</dbReference>
<keyword evidence="14" id="KW-1185">Reference proteome</keyword>
<dbReference type="PANTHER" id="PTHR13046">
    <property type="entry name" value="PROTEASE U48 CAAX PRENYL PROTEASE RCE1"/>
    <property type="match status" value="1"/>
</dbReference>
<evidence type="ECO:0000256" key="7">
    <source>
        <dbReference type="ARBA" id="ARBA00022989"/>
    </source>
</evidence>
<evidence type="ECO:0000256" key="6">
    <source>
        <dbReference type="ARBA" id="ARBA00022824"/>
    </source>
</evidence>
<sequence>MLPPNSFIGAGEAVAASVGIGCLYVGSLYAIGNRRLVRCQWNRNHPEVIVDRLRAASVVTVLLPIMLWALFAQHGLLGHVTSWSASMAAMLRLLGVGWTSARQVLAATLLPLLHTMLLFLGPLVSEWQTGELKTTIRLLDFSNADTTQHLISLRNYVVGPISEEIVFRACLGALLAQTHMSTTAAVLSSSLIFAHAHHAWEMYARNRHRPNALRVALAQTAFQLFYCAVFGSYTMMLFLRTGHVLGAILSHAFCNIMGLPDIGQLFTESGRLRMLSVYLLGIALFVLTYTTLLDPTIYDSVYWTVVA</sequence>
<dbReference type="STRING" id="78915.A0A4P9XS03"/>
<organism evidence="13 14">
    <name type="scientific">Thamnocephalis sphaerospora</name>
    <dbReference type="NCBI Taxonomy" id="78915"/>
    <lineage>
        <taxon>Eukaryota</taxon>
        <taxon>Fungi</taxon>
        <taxon>Fungi incertae sedis</taxon>
        <taxon>Zoopagomycota</taxon>
        <taxon>Zoopagomycotina</taxon>
        <taxon>Zoopagomycetes</taxon>
        <taxon>Zoopagales</taxon>
        <taxon>Sigmoideomycetaceae</taxon>
        <taxon>Thamnocephalis</taxon>
    </lineage>
</organism>
<feature type="transmembrane region" description="Helical" evidence="11">
    <location>
        <begin position="53"/>
        <end position="71"/>
    </location>
</feature>
<evidence type="ECO:0000256" key="2">
    <source>
        <dbReference type="ARBA" id="ARBA00006897"/>
    </source>
</evidence>
<feature type="transmembrane region" description="Helical" evidence="11">
    <location>
        <begin position="244"/>
        <end position="263"/>
    </location>
</feature>
<evidence type="ECO:0000313" key="13">
    <source>
        <dbReference type="EMBL" id="RKP08885.1"/>
    </source>
</evidence>
<keyword evidence="3" id="KW-0645">Protease</keyword>
<keyword evidence="8 11" id="KW-0472">Membrane</keyword>
<feature type="transmembrane region" description="Helical" evidence="11">
    <location>
        <begin position="275"/>
        <end position="293"/>
    </location>
</feature>
<proteinExistence type="inferred from homology"/>
<evidence type="ECO:0000256" key="8">
    <source>
        <dbReference type="ARBA" id="ARBA00023136"/>
    </source>
</evidence>
<evidence type="ECO:0000256" key="1">
    <source>
        <dbReference type="ARBA" id="ARBA00004477"/>
    </source>
</evidence>
<keyword evidence="7 11" id="KW-1133">Transmembrane helix</keyword>
<evidence type="ECO:0000256" key="10">
    <source>
        <dbReference type="ARBA" id="ARBA00049729"/>
    </source>
</evidence>
<keyword evidence="5" id="KW-0378">Hydrolase</keyword>
<evidence type="ECO:0000256" key="3">
    <source>
        <dbReference type="ARBA" id="ARBA00022670"/>
    </source>
</evidence>
<evidence type="ECO:0000256" key="4">
    <source>
        <dbReference type="ARBA" id="ARBA00022692"/>
    </source>
</evidence>
<evidence type="ECO:0000256" key="11">
    <source>
        <dbReference type="SAM" id="Phobius"/>
    </source>
</evidence>
<dbReference type="InterPro" id="IPR003675">
    <property type="entry name" value="Rce1/LyrA-like_dom"/>
</dbReference>
<dbReference type="InterPro" id="IPR039731">
    <property type="entry name" value="Rce1"/>
</dbReference>
<comment type="similarity">
    <text evidence="2">Belongs to the peptidase U48 family.</text>
</comment>
<feature type="transmembrane region" description="Helical" evidence="11">
    <location>
        <begin position="104"/>
        <end position="124"/>
    </location>
</feature>
<dbReference type="AlphaFoldDB" id="A0A4P9XS03"/>